<evidence type="ECO:0000313" key="3">
    <source>
        <dbReference type="Proteomes" id="UP000694845"/>
    </source>
</evidence>
<evidence type="ECO:0000313" key="4">
    <source>
        <dbReference type="RefSeq" id="XP_022111107.1"/>
    </source>
</evidence>
<dbReference type="GO" id="GO:0005783">
    <property type="term" value="C:endoplasmic reticulum"/>
    <property type="evidence" value="ECO:0007669"/>
    <property type="project" value="TreeGrafter"/>
</dbReference>
<evidence type="ECO:0000256" key="2">
    <source>
        <dbReference type="SAM" id="Phobius"/>
    </source>
</evidence>
<dbReference type="KEGG" id="aplc:110990417"/>
<organism evidence="3 5">
    <name type="scientific">Acanthaster planci</name>
    <name type="common">Crown-of-thorns starfish</name>
    <dbReference type="NCBI Taxonomy" id="133434"/>
    <lineage>
        <taxon>Eukaryota</taxon>
        <taxon>Metazoa</taxon>
        <taxon>Echinodermata</taxon>
        <taxon>Eleutherozoa</taxon>
        <taxon>Asterozoa</taxon>
        <taxon>Asteroidea</taxon>
        <taxon>Valvatacea</taxon>
        <taxon>Valvatida</taxon>
        <taxon>Acanthasteridae</taxon>
        <taxon>Acanthaster</taxon>
    </lineage>
</organism>
<evidence type="ECO:0000313" key="5">
    <source>
        <dbReference type="RefSeq" id="XP_022111108.1"/>
    </source>
</evidence>
<feature type="transmembrane region" description="Helical" evidence="2">
    <location>
        <begin position="52"/>
        <end position="73"/>
    </location>
</feature>
<name>A0A8B8A020_ACAPL</name>
<dbReference type="GeneID" id="110990417"/>
<dbReference type="InterPro" id="IPR020309">
    <property type="entry name" value="Smim-14"/>
</dbReference>
<protein>
    <recommendedName>
        <fullName evidence="1">Small integral membrane protein 14</fullName>
    </recommendedName>
</protein>
<dbReference type="PANTHER" id="PTHR31019">
    <property type="entry name" value="SMALL INTEGRAL MEMBRANE PROTEIN 14"/>
    <property type="match status" value="1"/>
</dbReference>
<accession>A0A8B8A020</accession>
<dbReference type="OrthoDB" id="10054061at2759"/>
<sequence length="142" mass="15906">MAEGGYDPCECVCSHEGAMRRLISMLRDSQQSCSDSQCDLELPHPTSDNDGYITFSLLMITVGWIVLAIILYLTRPSMMQGREDKKQRPSNQPALGWADTAEGPWTLECRGSMWKLNLGDRHWNWAVLARSAEVLGPTTALF</sequence>
<dbReference type="Proteomes" id="UP000694845">
    <property type="component" value="Unplaced"/>
</dbReference>
<dbReference type="Pfam" id="PF11027">
    <property type="entry name" value="DUF2615"/>
    <property type="match status" value="1"/>
</dbReference>
<dbReference type="PANTHER" id="PTHR31019:SF1">
    <property type="entry name" value="SMALL INTEGRAL MEMBRANE PROTEIN 14"/>
    <property type="match status" value="1"/>
</dbReference>
<proteinExistence type="predicted"/>
<keyword evidence="2" id="KW-0472">Membrane</keyword>
<dbReference type="AlphaFoldDB" id="A0A8B8A020"/>
<dbReference type="OMA" id="ACTDTEC"/>
<reference evidence="4 5" key="1">
    <citation type="submission" date="2025-04" db="UniProtKB">
        <authorList>
            <consortium name="RefSeq"/>
        </authorList>
    </citation>
    <scope>IDENTIFICATION</scope>
</reference>
<dbReference type="RefSeq" id="XP_022111107.1">
    <property type="nucleotide sequence ID" value="XM_022255415.1"/>
</dbReference>
<gene>
    <name evidence="4 5" type="primary">LOC110990417</name>
</gene>
<keyword evidence="3" id="KW-1185">Reference proteome</keyword>
<evidence type="ECO:0000256" key="1">
    <source>
        <dbReference type="ARBA" id="ARBA00017902"/>
    </source>
</evidence>
<keyword evidence="2" id="KW-1133">Transmembrane helix</keyword>
<keyword evidence="2" id="KW-0812">Transmembrane</keyword>
<dbReference type="RefSeq" id="XP_022111108.1">
    <property type="nucleotide sequence ID" value="XM_022255416.1"/>
</dbReference>